<sequence length="251" mass="28595">MAGRTRVAPSQKTDLARTVLALRRDLNEKNNALDKLEKKFNQRKLEFASRNCDRKPDDRSCQTSKRALQELESSRDAARADKTSAEEELRLPKQQLEEYDATSQRLHRLIKAAEQRNKEAEATLEDRRQRVIAAAAAEASAEADVQQHAAAKRAADARLAAPAPQAIVDAVEAAQRADDAKDDAAARKNLTEEELEERRRVLHCLDCRFRSTCFSDRCITCCVRYCIYVPTDAEEKERREWETKGEHCRIQ</sequence>
<name>A0AAN4ZBV5_9BILA</name>
<dbReference type="AlphaFoldDB" id="A0AAN4ZBV5"/>
<evidence type="ECO:0000313" key="2">
    <source>
        <dbReference type="EMBL" id="GMR34870.1"/>
    </source>
</evidence>
<reference evidence="3" key="1">
    <citation type="submission" date="2022-10" db="EMBL/GenBank/DDBJ databases">
        <title>Genome assembly of Pristionchus species.</title>
        <authorList>
            <person name="Yoshida K."/>
            <person name="Sommer R.J."/>
        </authorList>
    </citation>
    <scope>NUCLEOTIDE SEQUENCE [LARGE SCALE GENOMIC DNA]</scope>
    <source>
        <strain evidence="3">RS5460</strain>
    </source>
</reference>
<feature type="compositionally biased region" description="Basic and acidic residues" evidence="1">
    <location>
        <begin position="67"/>
        <end position="88"/>
    </location>
</feature>
<keyword evidence="3" id="KW-1185">Reference proteome</keyword>
<organism evidence="2 3">
    <name type="scientific">Pristionchus mayeri</name>
    <dbReference type="NCBI Taxonomy" id="1317129"/>
    <lineage>
        <taxon>Eukaryota</taxon>
        <taxon>Metazoa</taxon>
        <taxon>Ecdysozoa</taxon>
        <taxon>Nematoda</taxon>
        <taxon>Chromadorea</taxon>
        <taxon>Rhabditida</taxon>
        <taxon>Rhabditina</taxon>
        <taxon>Diplogasteromorpha</taxon>
        <taxon>Diplogasteroidea</taxon>
        <taxon>Neodiplogasteridae</taxon>
        <taxon>Pristionchus</taxon>
    </lineage>
</organism>
<accession>A0AAN4ZBV5</accession>
<feature type="compositionally biased region" description="Basic and acidic residues" evidence="1">
    <location>
        <begin position="50"/>
        <end position="60"/>
    </location>
</feature>
<gene>
    <name evidence="2" type="ORF">PMAYCL1PPCAC_05065</name>
</gene>
<evidence type="ECO:0000256" key="1">
    <source>
        <dbReference type="SAM" id="MobiDB-lite"/>
    </source>
</evidence>
<protein>
    <submittedName>
        <fullName evidence="2">Uncharacterized protein</fullName>
    </submittedName>
</protein>
<dbReference type="Proteomes" id="UP001328107">
    <property type="component" value="Unassembled WGS sequence"/>
</dbReference>
<proteinExistence type="predicted"/>
<dbReference type="EMBL" id="BTRK01000002">
    <property type="protein sequence ID" value="GMR34870.1"/>
    <property type="molecule type" value="Genomic_DNA"/>
</dbReference>
<evidence type="ECO:0000313" key="3">
    <source>
        <dbReference type="Proteomes" id="UP001328107"/>
    </source>
</evidence>
<feature type="region of interest" description="Disordered" evidence="1">
    <location>
        <begin position="50"/>
        <end position="88"/>
    </location>
</feature>
<comment type="caution">
    <text evidence="2">The sequence shown here is derived from an EMBL/GenBank/DDBJ whole genome shotgun (WGS) entry which is preliminary data.</text>
</comment>